<keyword evidence="1" id="KW-0732">Signal</keyword>
<dbReference type="Proteomes" id="UP001333102">
    <property type="component" value="Chromosome"/>
</dbReference>
<dbReference type="EMBL" id="CP141614">
    <property type="protein sequence ID" value="WRP13919.1"/>
    <property type="molecule type" value="Genomic_DNA"/>
</dbReference>
<name>A0ABZ1BMK9_9FIRM</name>
<protein>
    <submittedName>
        <fullName evidence="2">Uncharacterized protein</fullName>
    </submittedName>
</protein>
<reference evidence="3" key="1">
    <citation type="submission" date="2023-12" db="EMBL/GenBank/DDBJ databases">
        <title>Novel isolates from deep terrestrial aquifers shed light on the physiology and ecology of the class Limnochordia.</title>
        <authorList>
            <person name="Karnachuk O.V."/>
            <person name="Lukina A.P."/>
            <person name="Avakyan M.R."/>
            <person name="Kadnikov V."/>
            <person name="Begmatov S."/>
            <person name="Beletsky A.V."/>
            <person name="Mardanov A.V."/>
            <person name="Ravin N.V."/>
        </authorList>
    </citation>
    <scope>NUCLEOTIDE SEQUENCE [LARGE SCALE GENOMIC DNA]</scope>
    <source>
        <strain evidence="3">LN</strain>
    </source>
</reference>
<organism evidence="2 3">
    <name type="scientific">Geochorda subterranea</name>
    <dbReference type="NCBI Taxonomy" id="3109564"/>
    <lineage>
        <taxon>Bacteria</taxon>
        <taxon>Bacillati</taxon>
        <taxon>Bacillota</taxon>
        <taxon>Limnochordia</taxon>
        <taxon>Limnochordales</taxon>
        <taxon>Geochordaceae</taxon>
        <taxon>Geochorda</taxon>
    </lineage>
</organism>
<accession>A0ABZ1BMK9</accession>
<feature type="chain" id="PRO_5046802546" evidence="1">
    <location>
        <begin position="22"/>
        <end position="537"/>
    </location>
</feature>
<sequence>MRRTLTLVLVALLAAAVPVAAEEAAEVTASIGGSFELSTSSTVDTTNFDKPDNGPGLDFSPKFGLKAEASQGDAWSLDATLVVENELTPYGKASLATSSLKVSVAKDVGNTFQLSRVSDPLSLIVINDPVVFDGADASQVRLESAVAGTNLLVQADSVNGVTAGASVDLAPVTVGAYVRPVIPSSTAGKTNFRLAGYATVDLGLAKVSGAVGATTEAEDDRLAFGAKAELTPIEGLKSSVSYATAQANFPAGFAYGSKDRTLLSASATYSLAPFTITGSFSRETLTSSGVVRQGSMGATVKYAGDPIEASLGVTTRQNRNIEVGAGTATPNPLTSITGSVKFALLPDVATLNLDFVTESDKDGDIGAFAEGASIVELTEITIGDVPYYFDPGSVTWGGNTSKFEETATAGVYKDDIDRYRYWAKSHFKIGGGVEYKLSDRLTVTPAFAYHSYGDISVVLQQYDEANDYFKNTDDKYGDGVDGNVTSLELSLAASYKVSDSASVTAKVGRTAYSLPVFGSNPTSAESTTISLATKISF</sequence>
<keyword evidence="3" id="KW-1185">Reference proteome</keyword>
<gene>
    <name evidence="2" type="ORF">VLY81_10840</name>
</gene>
<evidence type="ECO:0000256" key="1">
    <source>
        <dbReference type="SAM" id="SignalP"/>
    </source>
</evidence>
<evidence type="ECO:0000313" key="3">
    <source>
        <dbReference type="Proteomes" id="UP001333102"/>
    </source>
</evidence>
<feature type="signal peptide" evidence="1">
    <location>
        <begin position="1"/>
        <end position="21"/>
    </location>
</feature>
<proteinExistence type="predicted"/>
<dbReference type="RefSeq" id="WP_324668183.1">
    <property type="nucleotide sequence ID" value="NZ_CP141614.1"/>
</dbReference>
<evidence type="ECO:0000313" key="2">
    <source>
        <dbReference type="EMBL" id="WRP13919.1"/>
    </source>
</evidence>